<dbReference type="EMBL" id="CADCUQ010000971">
    <property type="protein sequence ID" value="CAA9441285.1"/>
    <property type="molecule type" value="Genomic_DNA"/>
</dbReference>
<evidence type="ECO:0000313" key="1">
    <source>
        <dbReference type="EMBL" id="CAA9441285.1"/>
    </source>
</evidence>
<reference evidence="1" key="1">
    <citation type="submission" date="2020-02" db="EMBL/GenBank/DDBJ databases">
        <authorList>
            <person name="Meier V. D."/>
        </authorList>
    </citation>
    <scope>NUCLEOTIDE SEQUENCE</scope>
    <source>
        <strain evidence="1">AVDCRST_MAG64</strain>
    </source>
</reference>
<dbReference type="AlphaFoldDB" id="A0A6J4QMA1"/>
<sequence>MRRTVRWLRGFAPGVAAGLLAAPWFWGASGPRPAEAAAGFAGPVVRVAPGERGTAGDRLDDPLPAVWYDGLAFGAVVDNLRNA</sequence>
<accession>A0A6J4QMA1</accession>
<proteinExistence type="predicted"/>
<feature type="non-terminal residue" evidence="1">
    <location>
        <position position="83"/>
    </location>
</feature>
<organism evidence="1">
    <name type="scientific">uncultured Phycisphaerae bacterium</name>
    <dbReference type="NCBI Taxonomy" id="904963"/>
    <lineage>
        <taxon>Bacteria</taxon>
        <taxon>Pseudomonadati</taxon>
        <taxon>Planctomycetota</taxon>
        <taxon>Phycisphaerae</taxon>
        <taxon>environmental samples</taxon>
    </lineage>
</organism>
<protein>
    <submittedName>
        <fullName evidence="1">Uncharacterized protein</fullName>
    </submittedName>
</protein>
<name>A0A6J4QMA1_9BACT</name>
<gene>
    <name evidence="1" type="ORF">AVDCRST_MAG64-4185</name>
</gene>